<dbReference type="InterPro" id="IPR011989">
    <property type="entry name" value="ARM-like"/>
</dbReference>
<dbReference type="InterPro" id="IPR016024">
    <property type="entry name" value="ARM-type_fold"/>
</dbReference>
<name>A0A2Z2N4F7_9EURY</name>
<dbReference type="PROSITE" id="PS50077">
    <property type="entry name" value="HEAT_REPEAT"/>
    <property type="match status" value="1"/>
</dbReference>
<organism evidence="1 2">
    <name type="scientific">Thermococcus radiotolerans</name>
    <dbReference type="NCBI Taxonomy" id="187880"/>
    <lineage>
        <taxon>Archaea</taxon>
        <taxon>Methanobacteriati</taxon>
        <taxon>Methanobacteriota</taxon>
        <taxon>Thermococci</taxon>
        <taxon>Thermococcales</taxon>
        <taxon>Thermococcaceae</taxon>
        <taxon>Thermococcus</taxon>
    </lineage>
</organism>
<sequence>MVLSWQINEAVELALRDSDVLLMLLDLIGHGDENTKVRALLALGEVLKKGDDRTKFLVMNNGFGTILSALESKDPRLVTKSLKALSALVDGFPLRKDEFLCLVDVLVKLIKDPGMEFASIEMNDLVTKLAVSHPSPAVRSKVSWLVSHENPRLRAMGLRLLLNIFVFTGDAKSLLTLLEEASDLLLSEDDALLVDFVLDVLSEALRAEVPEEAIKTLPKVLSRVKRVAVQSGDFLIRSKAKKLQGRIEEILASHYRSRPEEAKNVLHRLVLDGEYSMAMDLAISLGDGFLLRWLSKTLELEGIEEFTPRFQVVGGPSGGSAAVLEFSPPAPSSGSVEVEETPSEEVADVPELPPIEKLVDDGDASALAKVLRTRPESVSELESFLRSRDAERRSNTLWVLSKLVSRLNNGELKALHPLIPALFEIVESGNPWERSKAAKILAFLASRGGRRDVLDSVLSFLEERPLPALEFFGYYFIYTWDEEAVSRVLQFLKDALTDPQLQFPALMVLDAITMWGIRPEIDRTVFEPILLKLLESDDEEVRKVTARVMERFKTA</sequence>
<dbReference type="KEGG" id="trl:A3L10_10115"/>
<evidence type="ECO:0008006" key="3">
    <source>
        <dbReference type="Google" id="ProtNLM"/>
    </source>
</evidence>
<accession>A0A2Z2N4F7</accession>
<gene>
    <name evidence="1" type="ORF">A3L10_10115</name>
</gene>
<reference evidence="1 2" key="1">
    <citation type="submission" date="2016-04" db="EMBL/GenBank/DDBJ databases">
        <title>Complete genome sequence of Thermococcus radiotolerans type strain EJ2.</title>
        <authorList>
            <person name="Oger P.M."/>
        </authorList>
    </citation>
    <scope>NUCLEOTIDE SEQUENCE [LARGE SCALE GENOMIC DNA]</scope>
    <source>
        <strain evidence="1 2">EJ2</strain>
    </source>
</reference>
<dbReference type="Gene3D" id="1.25.10.10">
    <property type="entry name" value="Leucine-rich Repeat Variant"/>
    <property type="match status" value="2"/>
</dbReference>
<dbReference type="Proteomes" id="UP000250085">
    <property type="component" value="Chromosome"/>
</dbReference>
<protein>
    <recommendedName>
        <fullName evidence="3">Condensin complex subunit 1 C-terminal domain-containing protein</fullName>
    </recommendedName>
</protein>
<evidence type="ECO:0000313" key="2">
    <source>
        <dbReference type="Proteomes" id="UP000250085"/>
    </source>
</evidence>
<proteinExistence type="predicted"/>
<keyword evidence="2" id="KW-1185">Reference proteome</keyword>
<dbReference type="AlphaFoldDB" id="A0A2Z2N4F7"/>
<dbReference type="EMBL" id="CP015106">
    <property type="protein sequence ID" value="ASJ15463.1"/>
    <property type="molecule type" value="Genomic_DNA"/>
</dbReference>
<dbReference type="SUPFAM" id="SSF48371">
    <property type="entry name" value="ARM repeat"/>
    <property type="match status" value="1"/>
</dbReference>
<evidence type="ECO:0000313" key="1">
    <source>
        <dbReference type="EMBL" id="ASJ15463.1"/>
    </source>
</evidence>
<dbReference type="InterPro" id="IPR021133">
    <property type="entry name" value="HEAT_type_2"/>
</dbReference>